<evidence type="ECO:0000313" key="13">
    <source>
        <dbReference type="EMBL" id="HII84187.1"/>
    </source>
</evidence>
<evidence type="ECO:0000256" key="3">
    <source>
        <dbReference type="ARBA" id="ARBA00022505"/>
    </source>
</evidence>
<comment type="similarity">
    <text evidence="6">Belongs to the ABC transporter superfamily. Sulfate/tungstate importer (TC 3.A.1.6) family.</text>
</comment>
<dbReference type="Pfam" id="PF00005">
    <property type="entry name" value="ABC_tran"/>
    <property type="match status" value="1"/>
</dbReference>
<name>A0A7J4TJI6_9EURY</name>
<evidence type="ECO:0000256" key="10">
    <source>
        <dbReference type="ARBA" id="ARBA00047936"/>
    </source>
</evidence>
<evidence type="ECO:0000256" key="7">
    <source>
        <dbReference type="ARBA" id="ARBA00038781"/>
    </source>
</evidence>
<evidence type="ECO:0000256" key="4">
    <source>
        <dbReference type="ARBA" id="ARBA00022741"/>
    </source>
</evidence>
<feature type="domain" description="ABC transporter" evidence="12">
    <location>
        <begin position="2"/>
        <end position="206"/>
    </location>
</feature>
<evidence type="ECO:0000256" key="2">
    <source>
        <dbReference type="ARBA" id="ARBA00022448"/>
    </source>
</evidence>
<dbReference type="PANTHER" id="PTHR42788">
    <property type="entry name" value="TAURINE IMPORT ATP-BINDING PROTEIN-RELATED"/>
    <property type="match status" value="1"/>
</dbReference>
<evidence type="ECO:0000259" key="12">
    <source>
        <dbReference type="PROSITE" id="PS50893"/>
    </source>
</evidence>
<keyword evidence="4" id="KW-0547">Nucleotide-binding</keyword>
<feature type="non-terminal residue" evidence="13">
    <location>
        <position position="206"/>
    </location>
</feature>
<dbReference type="Proteomes" id="UP000586031">
    <property type="component" value="Unassembled WGS sequence"/>
</dbReference>
<comment type="caution">
    <text evidence="13">The sequence shown here is derived from an EMBL/GenBank/DDBJ whole genome shotgun (WGS) entry which is preliminary data.</text>
</comment>
<dbReference type="GO" id="GO:0005886">
    <property type="term" value="C:plasma membrane"/>
    <property type="evidence" value="ECO:0007669"/>
    <property type="project" value="UniProtKB-SubCell"/>
</dbReference>
<accession>A0A7J4TJI6</accession>
<dbReference type="EMBL" id="DUHE01000147">
    <property type="protein sequence ID" value="HII84187.1"/>
    <property type="molecule type" value="Genomic_DNA"/>
</dbReference>
<dbReference type="SMART" id="SM00382">
    <property type="entry name" value="AAA"/>
    <property type="match status" value="1"/>
</dbReference>
<protein>
    <recommendedName>
        <fullName evidence="9">Molybdate/tungstate import ATP-binding protein WtpC</fullName>
        <ecNumber evidence="8">7.3.2.6</ecNumber>
    </recommendedName>
</protein>
<dbReference type="GO" id="GO:0005524">
    <property type="term" value="F:ATP binding"/>
    <property type="evidence" value="ECO:0007669"/>
    <property type="project" value="UniProtKB-KW"/>
</dbReference>
<dbReference type="CDD" id="cd03293">
    <property type="entry name" value="ABC_NrtD_SsuB_transporters"/>
    <property type="match status" value="1"/>
</dbReference>
<sequence>MINLENVTKIFTHNGQDQVVLQDINFNVDKGEFLCIVGPSGCGKTTLLRMIAGLDFPTTGHIREEETEISGPNIERGYVFQQYSLFPWLNVLENVTFGLELKGMGEDERIQKAREYLKIVGLSSVENSYPKELSGGMKQRVAIVRSLVNDPHVLLMDEPFSALDVQTRHKLQEELVRIWKEEQKTVLFVTHNVDEAVFLADRVVVL</sequence>
<dbReference type="GO" id="GO:0016887">
    <property type="term" value="F:ATP hydrolysis activity"/>
    <property type="evidence" value="ECO:0007669"/>
    <property type="project" value="InterPro"/>
</dbReference>
<reference evidence="14" key="1">
    <citation type="journal article" date="2020" name="bioRxiv">
        <title>A rank-normalized archaeal taxonomy based on genome phylogeny resolves widespread incomplete and uneven classifications.</title>
        <authorList>
            <person name="Rinke C."/>
            <person name="Chuvochina M."/>
            <person name="Mussig A.J."/>
            <person name="Chaumeil P.-A."/>
            <person name="Waite D.W."/>
            <person name="Whitman W.B."/>
            <person name="Parks D.H."/>
            <person name="Hugenholtz P."/>
        </authorList>
    </citation>
    <scope>NUCLEOTIDE SEQUENCE [LARGE SCALE GENOMIC DNA]</scope>
</reference>
<dbReference type="FunFam" id="3.40.50.300:FF:000425">
    <property type="entry name" value="Probable ABC transporter, ATP-binding subunit"/>
    <property type="match status" value="1"/>
</dbReference>
<organism evidence="13 14">
    <name type="scientific">Methanobacterium subterraneum</name>
    <dbReference type="NCBI Taxonomy" id="59277"/>
    <lineage>
        <taxon>Archaea</taxon>
        <taxon>Methanobacteriati</taxon>
        <taxon>Methanobacteriota</taxon>
        <taxon>Methanomada group</taxon>
        <taxon>Methanobacteria</taxon>
        <taxon>Methanobacteriales</taxon>
        <taxon>Methanobacteriaceae</taxon>
        <taxon>Methanobacterium</taxon>
    </lineage>
</organism>
<dbReference type="InterPro" id="IPR050166">
    <property type="entry name" value="ABC_transporter_ATP-bind"/>
</dbReference>
<comment type="function">
    <text evidence="11">Part of the ABC transporter complex WtpABC involved in molybdate/tungstate import. Responsible for energy coupling to the transport system.</text>
</comment>
<keyword evidence="2" id="KW-0813">Transport</keyword>
<evidence type="ECO:0000256" key="8">
    <source>
        <dbReference type="ARBA" id="ARBA00039025"/>
    </source>
</evidence>
<gene>
    <name evidence="13" type="ORF">HA271_04990</name>
</gene>
<keyword evidence="3" id="KW-0500">Molybdenum</keyword>
<dbReference type="Gene3D" id="3.40.50.300">
    <property type="entry name" value="P-loop containing nucleotide triphosphate hydrolases"/>
    <property type="match status" value="1"/>
</dbReference>
<keyword evidence="5 13" id="KW-0067">ATP-binding</keyword>
<dbReference type="InterPro" id="IPR027417">
    <property type="entry name" value="P-loop_NTPase"/>
</dbReference>
<evidence type="ECO:0000256" key="11">
    <source>
        <dbReference type="ARBA" id="ARBA00057369"/>
    </source>
</evidence>
<dbReference type="InterPro" id="IPR003593">
    <property type="entry name" value="AAA+_ATPase"/>
</dbReference>
<evidence type="ECO:0000256" key="1">
    <source>
        <dbReference type="ARBA" id="ARBA00004236"/>
    </source>
</evidence>
<dbReference type="GO" id="GO:1901238">
    <property type="term" value="F:ABC-type tungstate transporter activity"/>
    <property type="evidence" value="ECO:0007669"/>
    <property type="project" value="UniProtKB-EC"/>
</dbReference>
<dbReference type="PANTHER" id="PTHR42788:SF13">
    <property type="entry name" value="ALIPHATIC SULFONATES IMPORT ATP-BINDING PROTEIN SSUB"/>
    <property type="match status" value="1"/>
</dbReference>
<evidence type="ECO:0000256" key="6">
    <source>
        <dbReference type="ARBA" id="ARBA00038307"/>
    </source>
</evidence>
<comment type="catalytic activity">
    <reaction evidence="10">
        <text>tungstate(in) + ATP + H2O = tungstate(out) + ADP + phosphate + H(+)</text>
        <dbReference type="Rhea" id="RHEA:35027"/>
        <dbReference type="ChEBI" id="CHEBI:15377"/>
        <dbReference type="ChEBI" id="CHEBI:15378"/>
        <dbReference type="ChEBI" id="CHEBI:30616"/>
        <dbReference type="ChEBI" id="CHEBI:43474"/>
        <dbReference type="ChEBI" id="CHEBI:46502"/>
        <dbReference type="ChEBI" id="CHEBI:456216"/>
        <dbReference type="EC" id="7.3.2.6"/>
    </reaction>
</comment>
<evidence type="ECO:0000313" key="14">
    <source>
        <dbReference type="Proteomes" id="UP000586031"/>
    </source>
</evidence>
<dbReference type="SUPFAM" id="SSF52540">
    <property type="entry name" value="P-loop containing nucleoside triphosphate hydrolases"/>
    <property type="match status" value="1"/>
</dbReference>
<evidence type="ECO:0000256" key="5">
    <source>
        <dbReference type="ARBA" id="ARBA00022840"/>
    </source>
</evidence>
<comment type="subcellular location">
    <subcellularLocation>
        <location evidence="1">Cell membrane</location>
    </subcellularLocation>
</comment>
<dbReference type="AlphaFoldDB" id="A0A7J4TJI6"/>
<evidence type="ECO:0000256" key="9">
    <source>
        <dbReference type="ARBA" id="ARBA00041133"/>
    </source>
</evidence>
<comment type="subunit">
    <text evidence="7">The complex is composed of two ATP-binding proteins (WtpC), two transmembrane proteins (WtpB) and a solute-binding protein (WtpA).</text>
</comment>
<dbReference type="PROSITE" id="PS50893">
    <property type="entry name" value="ABC_TRANSPORTER_2"/>
    <property type="match status" value="1"/>
</dbReference>
<proteinExistence type="inferred from homology"/>
<dbReference type="InterPro" id="IPR017871">
    <property type="entry name" value="ABC_transporter-like_CS"/>
</dbReference>
<dbReference type="PROSITE" id="PS00211">
    <property type="entry name" value="ABC_TRANSPORTER_1"/>
    <property type="match status" value="1"/>
</dbReference>
<dbReference type="InterPro" id="IPR003439">
    <property type="entry name" value="ABC_transporter-like_ATP-bd"/>
</dbReference>
<dbReference type="EC" id="7.3.2.6" evidence="8"/>